<comment type="caution">
    <text evidence="8">The sequence shown here is derived from an EMBL/GenBank/DDBJ whole genome shotgun (WGS) entry which is preliminary data.</text>
</comment>
<feature type="transmembrane region" description="Helical" evidence="6">
    <location>
        <begin position="252"/>
        <end position="275"/>
    </location>
</feature>
<accession>A0A5N6JQ07</accession>
<evidence type="ECO:0000313" key="9">
    <source>
        <dbReference type="Proteomes" id="UP000326757"/>
    </source>
</evidence>
<keyword evidence="4 6" id="KW-0472">Membrane</keyword>
<keyword evidence="9" id="KW-1185">Reference proteome</keyword>
<protein>
    <recommendedName>
        <fullName evidence="7">Rhodopsin domain-containing protein</fullName>
    </recommendedName>
</protein>
<keyword evidence="3 6" id="KW-1133">Transmembrane helix</keyword>
<feature type="domain" description="Rhodopsin" evidence="7">
    <location>
        <begin position="36"/>
        <end position="276"/>
    </location>
</feature>
<dbReference type="PANTHER" id="PTHR33048:SF157">
    <property type="entry name" value="INTEGRAL MEMBRANE PROTEIN"/>
    <property type="match status" value="1"/>
</dbReference>
<comment type="similarity">
    <text evidence="5">Belongs to the SAT4 family.</text>
</comment>
<dbReference type="AlphaFoldDB" id="A0A5N6JQ07"/>
<gene>
    <name evidence="8" type="ORF">EYC80_008353</name>
</gene>
<feature type="transmembrane region" description="Helical" evidence="6">
    <location>
        <begin position="209"/>
        <end position="232"/>
    </location>
</feature>
<dbReference type="InterPro" id="IPR052337">
    <property type="entry name" value="SAT4-like"/>
</dbReference>
<evidence type="ECO:0000259" key="7">
    <source>
        <dbReference type="Pfam" id="PF20684"/>
    </source>
</evidence>
<dbReference type="OrthoDB" id="5393606at2759"/>
<feature type="transmembrane region" description="Helical" evidence="6">
    <location>
        <begin position="123"/>
        <end position="153"/>
    </location>
</feature>
<dbReference type="Pfam" id="PF20684">
    <property type="entry name" value="Fung_rhodopsin"/>
    <property type="match status" value="1"/>
</dbReference>
<dbReference type="PANTHER" id="PTHR33048">
    <property type="entry name" value="PTH11-LIKE INTEGRAL MEMBRANE PROTEIN (AFU_ORTHOLOGUE AFUA_5G11245)"/>
    <property type="match status" value="1"/>
</dbReference>
<sequence length="344" mass="38669">MDTSSKPVGHYYELAGFNLAAAIILPLVDFIIVGGRLYVRKKQNLPLGVDDWLTIPALMNISNSRWYRHDNRDRQTRTGLCNSLSSQTEYAMYVITIPALGLIKLSVLFFYHRIFCPQQTGKSRIIIITMMVLVGLWNLAFWFSFIFACRGHFSAWWGSTIDLISQCVATFNLLYALSITDFVTDAIVLLIPLPLLWKLRLPTKRKIAVSLVFLLGSVAVAASLTRLVFLSIAYKVGFDPSADEDLTITGTLYWLMIEVGLGLFAACLPTIRFLFRGFSPESVISSIRSALSLHSLRSNRSRIYDTPQAPQEGTSIGSQSHIVGRNKPHIETYDMDMRTTVEDL</sequence>
<evidence type="ECO:0000256" key="6">
    <source>
        <dbReference type="SAM" id="Phobius"/>
    </source>
</evidence>
<proteinExistence type="inferred from homology"/>
<dbReference type="Proteomes" id="UP000326757">
    <property type="component" value="Unassembled WGS sequence"/>
</dbReference>
<dbReference type="EMBL" id="VIGI01000016">
    <property type="protein sequence ID" value="KAB8290714.1"/>
    <property type="molecule type" value="Genomic_DNA"/>
</dbReference>
<name>A0A5N6JQ07_MONLA</name>
<evidence type="ECO:0000313" key="8">
    <source>
        <dbReference type="EMBL" id="KAB8290714.1"/>
    </source>
</evidence>
<reference evidence="8 9" key="1">
    <citation type="submission" date="2019-06" db="EMBL/GenBank/DDBJ databases">
        <title>Genome Sequence of the Brown Rot Fungal Pathogen Monilinia laxa.</title>
        <authorList>
            <person name="De Miccolis Angelini R.M."/>
            <person name="Landi L."/>
            <person name="Abate D."/>
            <person name="Pollastro S."/>
            <person name="Romanazzi G."/>
            <person name="Faretra F."/>
        </authorList>
    </citation>
    <scope>NUCLEOTIDE SEQUENCE [LARGE SCALE GENOMIC DNA]</scope>
    <source>
        <strain evidence="8 9">Mlax316</strain>
    </source>
</reference>
<evidence type="ECO:0000256" key="1">
    <source>
        <dbReference type="ARBA" id="ARBA00004141"/>
    </source>
</evidence>
<organism evidence="8 9">
    <name type="scientific">Monilinia laxa</name>
    <name type="common">Brown rot fungus</name>
    <name type="synonym">Sclerotinia laxa</name>
    <dbReference type="NCBI Taxonomy" id="61186"/>
    <lineage>
        <taxon>Eukaryota</taxon>
        <taxon>Fungi</taxon>
        <taxon>Dikarya</taxon>
        <taxon>Ascomycota</taxon>
        <taxon>Pezizomycotina</taxon>
        <taxon>Leotiomycetes</taxon>
        <taxon>Helotiales</taxon>
        <taxon>Sclerotiniaceae</taxon>
        <taxon>Monilinia</taxon>
    </lineage>
</organism>
<evidence type="ECO:0000256" key="2">
    <source>
        <dbReference type="ARBA" id="ARBA00022692"/>
    </source>
</evidence>
<evidence type="ECO:0000256" key="3">
    <source>
        <dbReference type="ARBA" id="ARBA00022989"/>
    </source>
</evidence>
<evidence type="ECO:0000256" key="5">
    <source>
        <dbReference type="ARBA" id="ARBA00038359"/>
    </source>
</evidence>
<feature type="transmembrane region" description="Helical" evidence="6">
    <location>
        <begin position="90"/>
        <end position="111"/>
    </location>
</feature>
<dbReference type="GO" id="GO:0016020">
    <property type="term" value="C:membrane"/>
    <property type="evidence" value="ECO:0007669"/>
    <property type="project" value="UniProtKB-SubCell"/>
</dbReference>
<comment type="subcellular location">
    <subcellularLocation>
        <location evidence="1">Membrane</location>
        <topology evidence="1">Multi-pass membrane protein</topology>
    </subcellularLocation>
</comment>
<feature type="transmembrane region" description="Helical" evidence="6">
    <location>
        <begin position="173"/>
        <end position="197"/>
    </location>
</feature>
<keyword evidence="2 6" id="KW-0812">Transmembrane</keyword>
<dbReference type="InterPro" id="IPR049326">
    <property type="entry name" value="Rhodopsin_dom_fungi"/>
</dbReference>
<evidence type="ECO:0000256" key="4">
    <source>
        <dbReference type="ARBA" id="ARBA00023136"/>
    </source>
</evidence>
<feature type="transmembrane region" description="Helical" evidence="6">
    <location>
        <begin position="12"/>
        <end position="39"/>
    </location>
</feature>